<dbReference type="EMBL" id="CM044707">
    <property type="protein sequence ID" value="KAI5653886.1"/>
    <property type="molecule type" value="Genomic_DNA"/>
</dbReference>
<accession>A0ACC0A002</accession>
<protein>
    <submittedName>
        <fullName evidence="1">Uncharacterized protein</fullName>
    </submittedName>
</protein>
<comment type="caution">
    <text evidence="1">The sequence shown here is derived from an EMBL/GenBank/DDBJ whole genome shotgun (WGS) entry which is preliminary data.</text>
</comment>
<gene>
    <name evidence="1" type="ORF">M9H77_31073</name>
</gene>
<keyword evidence="2" id="KW-1185">Reference proteome</keyword>
<reference evidence="2" key="1">
    <citation type="journal article" date="2023" name="Nat. Plants">
        <title>Single-cell RNA sequencing provides a high-resolution roadmap for understanding the multicellular compartmentation of specialized metabolism.</title>
        <authorList>
            <person name="Sun S."/>
            <person name="Shen X."/>
            <person name="Li Y."/>
            <person name="Li Y."/>
            <person name="Wang S."/>
            <person name="Li R."/>
            <person name="Zhang H."/>
            <person name="Shen G."/>
            <person name="Guo B."/>
            <person name="Wei J."/>
            <person name="Xu J."/>
            <person name="St-Pierre B."/>
            <person name="Chen S."/>
            <person name="Sun C."/>
        </authorList>
    </citation>
    <scope>NUCLEOTIDE SEQUENCE [LARGE SCALE GENOMIC DNA]</scope>
</reference>
<organism evidence="1 2">
    <name type="scientific">Catharanthus roseus</name>
    <name type="common">Madagascar periwinkle</name>
    <name type="synonym">Vinca rosea</name>
    <dbReference type="NCBI Taxonomy" id="4058"/>
    <lineage>
        <taxon>Eukaryota</taxon>
        <taxon>Viridiplantae</taxon>
        <taxon>Streptophyta</taxon>
        <taxon>Embryophyta</taxon>
        <taxon>Tracheophyta</taxon>
        <taxon>Spermatophyta</taxon>
        <taxon>Magnoliopsida</taxon>
        <taxon>eudicotyledons</taxon>
        <taxon>Gunneridae</taxon>
        <taxon>Pentapetalae</taxon>
        <taxon>asterids</taxon>
        <taxon>lamiids</taxon>
        <taxon>Gentianales</taxon>
        <taxon>Apocynaceae</taxon>
        <taxon>Rauvolfioideae</taxon>
        <taxon>Vinceae</taxon>
        <taxon>Catharanthinae</taxon>
        <taxon>Catharanthus</taxon>
    </lineage>
</organism>
<name>A0ACC0A002_CATRO</name>
<sequence length="137" mass="15818">MEVKLGPMTRGQRKKFKHQEDNGMLASYMMEALKSKGDEFEDEEKHPKLFTMCTIIKEQSRNQLGVKMATCWRRATLPSMIILPLPSLVGFWSGVSWKTTPYRIQEFLFLNSINPRSSSLCSWGFEAIVSSRFFLSN</sequence>
<dbReference type="Proteomes" id="UP001060085">
    <property type="component" value="Linkage Group LG07"/>
</dbReference>
<proteinExistence type="predicted"/>
<evidence type="ECO:0000313" key="1">
    <source>
        <dbReference type="EMBL" id="KAI5653886.1"/>
    </source>
</evidence>
<evidence type="ECO:0000313" key="2">
    <source>
        <dbReference type="Proteomes" id="UP001060085"/>
    </source>
</evidence>